<evidence type="ECO:0000313" key="3">
    <source>
        <dbReference type="Proteomes" id="UP000001681"/>
    </source>
</evidence>
<dbReference type="RefSeq" id="WP_012370359.1">
    <property type="nucleotide sequence ID" value="NC_010556.1"/>
</dbReference>
<feature type="chain" id="PRO_5038813043" description="Lipoprotein" evidence="1">
    <location>
        <begin position="20"/>
        <end position="123"/>
    </location>
</feature>
<reference evidence="2 3" key="2">
    <citation type="journal article" date="2008" name="BMC Genomics">
        <title>Architecture of thermal adaptation in an Exiguobacterium sibiricum strain isolated from 3 million year old permafrost: a genome and transcriptome approach.</title>
        <authorList>
            <person name="Rodrigues D.F."/>
            <person name="Ivanova N."/>
            <person name="He Z."/>
            <person name="Huebner M."/>
            <person name="Zhou J."/>
            <person name="Tiedje J.M."/>
        </authorList>
    </citation>
    <scope>NUCLEOTIDE SEQUENCE [LARGE SCALE GENOMIC DNA]</scope>
    <source>
        <strain evidence="3">DSM 17290 / CIP 109462 / JCM 13490 / 255-15</strain>
    </source>
</reference>
<name>B1YG11_EXIS2</name>
<dbReference type="EMBL" id="CP001022">
    <property type="protein sequence ID" value="ACB60938.1"/>
    <property type="molecule type" value="Genomic_DNA"/>
</dbReference>
<protein>
    <recommendedName>
        <fullName evidence="4">Lipoprotein</fullName>
    </recommendedName>
</protein>
<accession>B1YG11</accession>
<keyword evidence="1" id="KW-0732">Signal</keyword>
<reference evidence="2 3" key="1">
    <citation type="journal article" date="2006" name="Extremophiles">
        <title>Characterization of Exiguobacterium isolates from the Siberian permafrost. Description of Exiguobacterium sibiricum sp. nov.</title>
        <authorList>
            <person name="Rodrigues D.F."/>
            <person name="Goris J."/>
            <person name="Vishnivetskaya T."/>
            <person name="Gilichinsky D."/>
            <person name="Thomashow M.F."/>
            <person name="Tiedje J.M."/>
        </authorList>
    </citation>
    <scope>NUCLEOTIDE SEQUENCE [LARGE SCALE GENOMIC DNA]</scope>
    <source>
        <strain evidence="3">DSM 17290 / CIP 109462 / JCM 13490 / 255-15</strain>
    </source>
</reference>
<gene>
    <name evidence="2" type="ordered locus">Exig_1478</name>
</gene>
<dbReference type="Proteomes" id="UP000001681">
    <property type="component" value="Chromosome"/>
</dbReference>
<evidence type="ECO:0000256" key="1">
    <source>
        <dbReference type="SAM" id="SignalP"/>
    </source>
</evidence>
<dbReference type="KEGG" id="esi:Exig_1478"/>
<keyword evidence="3" id="KW-1185">Reference proteome</keyword>
<dbReference type="HOGENOM" id="CLU_2023285_0_0_9"/>
<dbReference type="OrthoDB" id="2353841at2"/>
<feature type="signal peptide" evidence="1">
    <location>
        <begin position="1"/>
        <end position="19"/>
    </location>
</feature>
<dbReference type="STRING" id="262543.Exig_1478"/>
<reference evidence="3" key="3">
    <citation type="submission" date="2008-04" db="EMBL/GenBank/DDBJ databases">
        <title>Complete sequence of chromosome of Exiguobacterium sibiricum 255-15.</title>
        <authorList>
            <consortium name="US DOE Joint Genome Institute"/>
            <person name="Copeland A."/>
            <person name="Lucas S."/>
            <person name="Lapidus A."/>
            <person name="Glavina del Rio T."/>
            <person name="Dalin E."/>
            <person name="Tice H."/>
            <person name="Bruce D."/>
            <person name="Goodwin L."/>
            <person name="Pitluck S."/>
            <person name="Kiss H."/>
            <person name="Chertkov O."/>
            <person name="Monk C."/>
            <person name="Brettin T."/>
            <person name="Detter J.C."/>
            <person name="Han C."/>
            <person name="Kuske C.R."/>
            <person name="Schmutz J."/>
            <person name="Larimer F."/>
            <person name="Land M."/>
            <person name="Hauser L."/>
            <person name="Kyrpides N."/>
            <person name="Mikhailova N."/>
            <person name="Vishnivetskaya T."/>
            <person name="Rodrigues D.F."/>
            <person name="Gilichinsky D."/>
            <person name="Tiedje J."/>
            <person name="Richardson P."/>
        </authorList>
    </citation>
    <scope>NUCLEOTIDE SEQUENCE [LARGE SCALE GENOMIC DNA]</scope>
    <source>
        <strain evidence="3">DSM 17290 / CIP 109462 / JCM 13490 / 255-15</strain>
    </source>
</reference>
<dbReference type="AlphaFoldDB" id="B1YG11"/>
<proteinExistence type="predicted"/>
<dbReference type="PROSITE" id="PS51257">
    <property type="entry name" value="PROKAR_LIPOPROTEIN"/>
    <property type="match status" value="1"/>
</dbReference>
<sequence length="123" mass="13719">MKKQLIFILLSSICLTAGCARETETISTTDIIAKEARQDQSADLIRIHDRVYKRSGKDMTIVKKDLVSITTVQKQLSGKEALADRTATDWPKGTKLYQSKNSTGELYVFQGTVAFRYEAIAEG</sequence>
<evidence type="ECO:0000313" key="2">
    <source>
        <dbReference type="EMBL" id="ACB60938.1"/>
    </source>
</evidence>
<evidence type="ECO:0008006" key="4">
    <source>
        <dbReference type="Google" id="ProtNLM"/>
    </source>
</evidence>
<organism evidence="2 3">
    <name type="scientific">Exiguobacterium sibiricum (strain DSM 17290 / CCUG 55495 / CIP 109462 / JCM 13490 / 255-15)</name>
    <dbReference type="NCBI Taxonomy" id="262543"/>
    <lineage>
        <taxon>Bacteria</taxon>
        <taxon>Bacillati</taxon>
        <taxon>Bacillota</taxon>
        <taxon>Bacilli</taxon>
        <taxon>Bacillales</taxon>
        <taxon>Bacillales Family XII. Incertae Sedis</taxon>
        <taxon>Exiguobacterium</taxon>
    </lineage>
</organism>